<dbReference type="AlphaFoldDB" id="A0A2G8TCU5"/>
<proteinExistence type="predicted"/>
<name>A0A2G8TCU5_9BURK</name>
<gene>
    <name evidence="2" type="ORF">CR105_16125</name>
</gene>
<organism evidence="2 3">
    <name type="scientific">Massilia eurypsychrophila</name>
    <dbReference type="NCBI Taxonomy" id="1485217"/>
    <lineage>
        <taxon>Bacteria</taxon>
        <taxon>Pseudomonadati</taxon>
        <taxon>Pseudomonadota</taxon>
        <taxon>Betaproteobacteria</taxon>
        <taxon>Burkholderiales</taxon>
        <taxon>Oxalobacteraceae</taxon>
        <taxon>Telluria group</taxon>
        <taxon>Massilia</taxon>
    </lineage>
</organism>
<feature type="transmembrane region" description="Helical" evidence="1">
    <location>
        <begin position="37"/>
        <end position="58"/>
    </location>
</feature>
<accession>A0A2G8TCU5</accession>
<evidence type="ECO:0000313" key="3">
    <source>
        <dbReference type="Proteomes" id="UP000230390"/>
    </source>
</evidence>
<dbReference type="EMBL" id="PDOC01000010">
    <property type="protein sequence ID" value="PIL43876.1"/>
    <property type="molecule type" value="Genomic_DNA"/>
</dbReference>
<dbReference type="Proteomes" id="UP000230390">
    <property type="component" value="Unassembled WGS sequence"/>
</dbReference>
<evidence type="ECO:0000313" key="2">
    <source>
        <dbReference type="EMBL" id="PIL43876.1"/>
    </source>
</evidence>
<comment type="caution">
    <text evidence="2">The sequence shown here is derived from an EMBL/GenBank/DDBJ whole genome shotgun (WGS) entry which is preliminary data.</text>
</comment>
<sequence length="112" mass="11832">MTMSVAVDVPAQDFGYGVKTPAMQVANIDRITQRQNAMIFSGILSVVGAILLGFGAMAPKVSPPVLQADTPLPTLGRRVPAIPTHVSICPKCRHMGDGNATVCARCESQLKK</sequence>
<keyword evidence="1" id="KW-0812">Transmembrane</keyword>
<protein>
    <submittedName>
        <fullName evidence="2">Uncharacterized protein</fullName>
    </submittedName>
</protein>
<reference evidence="2 3" key="1">
    <citation type="submission" date="2017-10" db="EMBL/GenBank/DDBJ databases">
        <title>Massilia psychrophilum sp. nov., a novel purple-pigmented bacterium isolated from Tianshan glacier, Xinjiang Municipality, China.</title>
        <authorList>
            <person name="Wang H."/>
        </authorList>
    </citation>
    <scope>NUCLEOTIDE SEQUENCE [LARGE SCALE GENOMIC DNA]</scope>
    <source>
        <strain evidence="2 3">JCM 30074</strain>
    </source>
</reference>
<keyword evidence="1" id="KW-0472">Membrane</keyword>
<evidence type="ECO:0000256" key="1">
    <source>
        <dbReference type="SAM" id="Phobius"/>
    </source>
</evidence>
<keyword evidence="3" id="KW-1185">Reference proteome</keyword>
<keyword evidence="1" id="KW-1133">Transmembrane helix</keyword>